<evidence type="ECO:0000313" key="2">
    <source>
        <dbReference type="EMBL" id="PCH37629.1"/>
    </source>
</evidence>
<organism evidence="2 3">
    <name type="scientific">Wolfiporia cocos (strain MD-104)</name>
    <name type="common">Brown rot fungus</name>
    <dbReference type="NCBI Taxonomy" id="742152"/>
    <lineage>
        <taxon>Eukaryota</taxon>
        <taxon>Fungi</taxon>
        <taxon>Dikarya</taxon>
        <taxon>Basidiomycota</taxon>
        <taxon>Agaricomycotina</taxon>
        <taxon>Agaricomycetes</taxon>
        <taxon>Polyporales</taxon>
        <taxon>Phaeolaceae</taxon>
        <taxon>Wolfiporia</taxon>
    </lineage>
</organism>
<reference evidence="2 3" key="1">
    <citation type="journal article" date="2012" name="Science">
        <title>The Paleozoic origin of enzymatic lignin decomposition reconstructed from 31 fungal genomes.</title>
        <authorList>
            <person name="Floudas D."/>
            <person name="Binder M."/>
            <person name="Riley R."/>
            <person name="Barry K."/>
            <person name="Blanchette R.A."/>
            <person name="Henrissat B."/>
            <person name="Martinez A.T."/>
            <person name="Otillar R."/>
            <person name="Spatafora J.W."/>
            <person name="Yadav J.S."/>
            <person name="Aerts A."/>
            <person name="Benoit I."/>
            <person name="Boyd A."/>
            <person name="Carlson A."/>
            <person name="Copeland A."/>
            <person name="Coutinho P.M."/>
            <person name="de Vries R.P."/>
            <person name="Ferreira P."/>
            <person name="Findley K."/>
            <person name="Foster B."/>
            <person name="Gaskell J."/>
            <person name="Glotzer D."/>
            <person name="Gorecki P."/>
            <person name="Heitman J."/>
            <person name="Hesse C."/>
            <person name="Hori C."/>
            <person name="Igarashi K."/>
            <person name="Jurgens J.A."/>
            <person name="Kallen N."/>
            <person name="Kersten P."/>
            <person name="Kohler A."/>
            <person name="Kuees U."/>
            <person name="Kumar T.K.A."/>
            <person name="Kuo A."/>
            <person name="LaButti K."/>
            <person name="Larrondo L.F."/>
            <person name="Lindquist E."/>
            <person name="Ling A."/>
            <person name="Lombard V."/>
            <person name="Lucas S."/>
            <person name="Lundell T."/>
            <person name="Martin R."/>
            <person name="McLaughlin D.J."/>
            <person name="Morgenstern I."/>
            <person name="Morin E."/>
            <person name="Murat C."/>
            <person name="Nagy L.G."/>
            <person name="Nolan M."/>
            <person name="Ohm R.A."/>
            <person name="Patyshakuliyeva A."/>
            <person name="Rokas A."/>
            <person name="Ruiz-Duenas F.J."/>
            <person name="Sabat G."/>
            <person name="Salamov A."/>
            <person name="Samejima M."/>
            <person name="Schmutz J."/>
            <person name="Slot J.C."/>
            <person name="St John F."/>
            <person name="Stenlid J."/>
            <person name="Sun H."/>
            <person name="Sun S."/>
            <person name="Syed K."/>
            <person name="Tsang A."/>
            <person name="Wiebenga A."/>
            <person name="Young D."/>
            <person name="Pisabarro A."/>
            <person name="Eastwood D.C."/>
            <person name="Martin F."/>
            <person name="Cullen D."/>
            <person name="Grigoriev I.V."/>
            <person name="Hibbett D.S."/>
        </authorList>
    </citation>
    <scope>NUCLEOTIDE SEQUENCE [LARGE SCALE GENOMIC DNA]</scope>
    <source>
        <strain evidence="2 3">MD-104</strain>
    </source>
</reference>
<name>A0A2H3JFV1_WOLCO</name>
<dbReference type="Proteomes" id="UP000218811">
    <property type="component" value="Unassembled WGS sequence"/>
</dbReference>
<dbReference type="AlphaFoldDB" id="A0A2H3JFV1"/>
<keyword evidence="3" id="KW-1185">Reference proteome</keyword>
<accession>A0A2H3JFV1</accession>
<protein>
    <submittedName>
        <fullName evidence="2">Uncharacterized protein</fullName>
    </submittedName>
</protein>
<proteinExistence type="predicted"/>
<evidence type="ECO:0000313" key="3">
    <source>
        <dbReference type="Proteomes" id="UP000218811"/>
    </source>
</evidence>
<dbReference type="EMBL" id="KB467942">
    <property type="protein sequence ID" value="PCH37629.1"/>
    <property type="molecule type" value="Genomic_DNA"/>
</dbReference>
<evidence type="ECO:0000256" key="1">
    <source>
        <dbReference type="SAM" id="MobiDB-lite"/>
    </source>
</evidence>
<sequence>MRNSIGCVAVRAQGVWGWSRNEKSAPDAAIHARKTDGRTAAGPECGHVAAHENPSMSEVVDAADGQREERTGVESAKLTHASHPHTPRLGGHAG</sequence>
<feature type="region of interest" description="Disordered" evidence="1">
    <location>
        <begin position="21"/>
        <end position="94"/>
    </location>
</feature>
<gene>
    <name evidence="2" type="ORF">WOLCODRAFT_148575</name>
</gene>